<dbReference type="Proteomes" id="UP001181693">
    <property type="component" value="Unassembled WGS sequence"/>
</dbReference>
<accession>A0AAV2ZVK7</accession>
<comment type="caution">
    <text evidence="1">The sequence shown here is derived from an EMBL/GenBank/DDBJ whole genome shotgun (WGS) entry which is preliminary data.</text>
</comment>
<proteinExistence type="predicted"/>
<sequence>MQRTNTQGSILLNSLMQQSHPRGSIGLCHLLSGNLDALQGSPVCRANTSNTLSSAQCLALKEAQKLAITGLNSIALGDDLTEQKTITQRKSGLQQLIKMSRLPGAVLILPLVEFHIASYCLALQPFEKSGVNSSDNQSLSSSSTDRSLISNVEDAILCLSEPALASLEILYYLAFYSLEVVETLLKTDDKWAQISLNPEPDVKPSTSRHGRLDSDGQLQHPLFKSIVFLLSSSIVTSKRDLIREKVLRVLVKLSENSPNEMLLRFEDLFTSPVLLRCLSTDSPLPVALNTVRLLALLADHKKLVALFCSCSENCVLLALYMYIILKPDKQASDLVSIQFEHEVIRLLNKMIIQGWNYPSPVSGVQCQCNREVVKALVLMLHKKWLCVRRLIFLSPTPSLNKSLQFLRETVMLLHSFFQREKSFSEHCLEVLHQYDQAVPGVRAILKKCNVLMESEEFALDELCPPDVEVEDENMDCS</sequence>
<dbReference type="InterPro" id="IPR033349">
    <property type="entry name" value="ATRIP"/>
</dbReference>
<dbReference type="PANTHER" id="PTHR28594">
    <property type="entry name" value="ATR-INTERACTING PROTEIN"/>
    <property type="match status" value="1"/>
</dbReference>
<dbReference type="PANTHER" id="PTHR28594:SF1">
    <property type="entry name" value="ATR-INTERACTING PROTEIN"/>
    <property type="match status" value="1"/>
</dbReference>
<evidence type="ECO:0000313" key="1">
    <source>
        <dbReference type="EMBL" id="DBA18268.1"/>
    </source>
</evidence>
<evidence type="ECO:0000313" key="2">
    <source>
        <dbReference type="Proteomes" id="UP001181693"/>
    </source>
</evidence>
<organism evidence="1 2">
    <name type="scientific">Pyxicephalus adspersus</name>
    <name type="common">African bullfrog</name>
    <dbReference type="NCBI Taxonomy" id="30357"/>
    <lineage>
        <taxon>Eukaryota</taxon>
        <taxon>Metazoa</taxon>
        <taxon>Chordata</taxon>
        <taxon>Craniata</taxon>
        <taxon>Vertebrata</taxon>
        <taxon>Euteleostomi</taxon>
        <taxon>Amphibia</taxon>
        <taxon>Batrachia</taxon>
        <taxon>Anura</taxon>
        <taxon>Neobatrachia</taxon>
        <taxon>Ranoidea</taxon>
        <taxon>Pyxicephalidae</taxon>
        <taxon>Pyxicephalinae</taxon>
        <taxon>Pyxicephalus</taxon>
    </lineage>
</organism>
<name>A0AAV2ZVK7_PYXAD</name>
<dbReference type="GO" id="GO:0006281">
    <property type="term" value="P:DNA repair"/>
    <property type="evidence" value="ECO:0007669"/>
    <property type="project" value="TreeGrafter"/>
</dbReference>
<evidence type="ECO:0008006" key="3">
    <source>
        <dbReference type="Google" id="ProtNLM"/>
    </source>
</evidence>
<gene>
    <name evidence="1" type="ORF">GDO54_016539</name>
</gene>
<protein>
    <recommendedName>
        <fullName evidence="3">ATR-interacting protein</fullName>
    </recommendedName>
</protein>
<keyword evidence="2" id="KW-1185">Reference proteome</keyword>
<dbReference type="GO" id="GO:0000077">
    <property type="term" value="P:DNA damage checkpoint signaling"/>
    <property type="evidence" value="ECO:0007669"/>
    <property type="project" value="InterPro"/>
</dbReference>
<dbReference type="AlphaFoldDB" id="A0AAV2ZVK7"/>
<reference evidence="1" key="1">
    <citation type="thesis" date="2020" institute="ProQuest LLC" country="789 East Eisenhower Parkway, Ann Arbor, MI, USA">
        <title>Comparative Genomics and Chromosome Evolution.</title>
        <authorList>
            <person name="Mudd A.B."/>
        </authorList>
    </citation>
    <scope>NUCLEOTIDE SEQUENCE</scope>
    <source>
        <strain evidence="1">1538</strain>
        <tissue evidence="1">Blood</tissue>
    </source>
</reference>
<dbReference type="EMBL" id="DYDO01000009">
    <property type="protein sequence ID" value="DBA18268.1"/>
    <property type="molecule type" value="Genomic_DNA"/>
</dbReference>